<evidence type="ECO:0000256" key="12">
    <source>
        <dbReference type="ARBA" id="ARBA00037975"/>
    </source>
</evidence>
<keyword evidence="16" id="KW-1185">Reference proteome</keyword>
<keyword evidence="6 13" id="KW-0812">Transmembrane</keyword>
<dbReference type="PANTHER" id="PTHR30529:SF1">
    <property type="entry name" value="CYTOCHROME B561 HOMOLOG 2"/>
    <property type="match status" value="1"/>
</dbReference>
<evidence type="ECO:0000259" key="14">
    <source>
        <dbReference type="Pfam" id="PF01292"/>
    </source>
</evidence>
<dbReference type="Pfam" id="PF01292">
    <property type="entry name" value="Ni_hydr_CYTB"/>
    <property type="match status" value="1"/>
</dbReference>
<dbReference type="GO" id="GO:0020037">
    <property type="term" value="F:heme binding"/>
    <property type="evidence" value="ECO:0007669"/>
    <property type="project" value="TreeGrafter"/>
</dbReference>
<evidence type="ECO:0000256" key="8">
    <source>
        <dbReference type="ARBA" id="ARBA00022982"/>
    </source>
</evidence>
<evidence type="ECO:0000256" key="4">
    <source>
        <dbReference type="ARBA" id="ARBA00022475"/>
    </source>
</evidence>
<dbReference type="GO" id="GO:0046872">
    <property type="term" value="F:metal ion binding"/>
    <property type="evidence" value="ECO:0007669"/>
    <property type="project" value="UniProtKB-KW"/>
</dbReference>
<feature type="domain" description="Cytochrome b561 bacterial/Ni-hydrogenase" evidence="14">
    <location>
        <begin position="4"/>
        <end position="175"/>
    </location>
</feature>
<evidence type="ECO:0000256" key="5">
    <source>
        <dbReference type="ARBA" id="ARBA00022617"/>
    </source>
</evidence>
<comment type="caution">
    <text evidence="15">The sequence shown here is derived from an EMBL/GenBank/DDBJ whole genome shotgun (WGS) entry which is preliminary data.</text>
</comment>
<evidence type="ECO:0000313" key="15">
    <source>
        <dbReference type="EMBL" id="EXJ17014.1"/>
    </source>
</evidence>
<dbReference type="Gene3D" id="1.20.950.20">
    <property type="entry name" value="Transmembrane di-heme cytochromes, Chain C"/>
    <property type="match status" value="1"/>
</dbReference>
<dbReference type="GO" id="GO:0005886">
    <property type="term" value="C:plasma membrane"/>
    <property type="evidence" value="ECO:0007669"/>
    <property type="project" value="UniProtKB-SubCell"/>
</dbReference>
<evidence type="ECO:0000256" key="13">
    <source>
        <dbReference type="SAM" id="Phobius"/>
    </source>
</evidence>
<dbReference type="InterPro" id="IPR016174">
    <property type="entry name" value="Di-haem_cyt_TM"/>
</dbReference>
<evidence type="ECO:0000256" key="3">
    <source>
        <dbReference type="ARBA" id="ARBA00022448"/>
    </source>
</evidence>
<feature type="transmembrane region" description="Helical" evidence="13">
    <location>
        <begin position="97"/>
        <end position="123"/>
    </location>
</feature>
<keyword evidence="3" id="KW-0813">Transport</keyword>
<organism evidence="15 16">
    <name type="scientific">Imhoffiella purpurea</name>
    <dbReference type="NCBI Taxonomy" id="1249627"/>
    <lineage>
        <taxon>Bacteria</taxon>
        <taxon>Pseudomonadati</taxon>
        <taxon>Pseudomonadota</taxon>
        <taxon>Gammaproteobacteria</taxon>
        <taxon>Chromatiales</taxon>
        <taxon>Chromatiaceae</taxon>
        <taxon>Imhoffiella</taxon>
    </lineage>
</organism>
<comment type="cofactor">
    <cofactor evidence="1">
        <name>heme b</name>
        <dbReference type="ChEBI" id="CHEBI:60344"/>
    </cofactor>
</comment>
<dbReference type="InterPro" id="IPR052168">
    <property type="entry name" value="Cytochrome_b561_oxidase"/>
</dbReference>
<evidence type="ECO:0000313" key="16">
    <source>
        <dbReference type="Proteomes" id="UP000019460"/>
    </source>
</evidence>
<gene>
    <name evidence="15" type="ORF">D779_1837</name>
</gene>
<dbReference type="RefSeq" id="WP_408605984.1">
    <property type="nucleotide sequence ID" value="NZ_AONC01000003.1"/>
</dbReference>
<evidence type="ECO:0000256" key="10">
    <source>
        <dbReference type="ARBA" id="ARBA00023004"/>
    </source>
</evidence>
<keyword evidence="7" id="KW-0479">Metal-binding</keyword>
<proteinExistence type="inferred from homology"/>
<name>W9VC52_9GAMM</name>
<evidence type="ECO:0000256" key="6">
    <source>
        <dbReference type="ARBA" id="ARBA00022692"/>
    </source>
</evidence>
<dbReference type="EMBL" id="AONC01000003">
    <property type="protein sequence ID" value="EXJ17014.1"/>
    <property type="molecule type" value="Genomic_DNA"/>
</dbReference>
<dbReference type="InterPro" id="IPR011577">
    <property type="entry name" value="Cyt_b561_bac/Ni-Hgenase"/>
</dbReference>
<dbReference type="Proteomes" id="UP000019460">
    <property type="component" value="Unassembled WGS sequence"/>
</dbReference>
<feature type="transmembrane region" description="Helical" evidence="13">
    <location>
        <begin position="53"/>
        <end position="71"/>
    </location>
</feature>
<keyword evidence="10" id="KW-0408">Iron</keyword>
<sequence>MKNRYTFLQRLTHWLIALMVFGLLLGGLAFWALGYEGLSKMLGEDTAGMLFMYHKSFGILVLALTFLRLWLRRLTPAPAYDPPLGLLERMVGGSIHLLLYLFLIAVPVVGLVATAASGHPIQFFDAQLPSIIDENKELGATLFAYHGLGGLIVAGLLLIHIAAGLKHWKLKDGIMTRISLP</sequence>
<feature type="transmembrane region" description="Helical" evidence="13">
    <location>
        <begin position="143"/>
        <end position="165"/>
    </location>
</feature>
<keyword evidence="8" id="KW-0249">Electron transport</keyword>
<keyword evidence="11 13" id="KW-0472">Membrane</keyword>
<evidence type="ECO:0000256" key="11">
    <source>
        <dbReference type="ARBA" id="ARBA00023136"/>
    </source>
</evidence>
<keyword evidence="5" id="KW-0349">Heme</keyword>
<keyword evidence="4" id="KW-1003">Cell membrane</keyword>
<dbReference type="SUPFAM" id="SSF81342">
    <property type="entry name" value="Transmembrane di-heme cytochromes"/>
    <property type="match status" value="1"/>
</dbReference>
<evidence type="ECO:0000256" key="1">
    <source>
        <dbReference type="ARBA" id="ARBA00001970"/>
    </source>
</evidence>
<keyword evidence="9 13" id="KW-1133">Transmembrane helix</keyword>
<comment type="similarity">
    <text evidence="12">Belongs to the cytochrome b561 family.</text>
</comment>
<accession>W9VC52</accession>
<dbReference type="GO" id="GO:0022904">
    <property type="term" value="P:respiratory electron transport chain"/>
    <property type="evidence" value="ECO:0007669"/>
    <property type="project" value="InterPro"/>
</dbReference>
<dbReference type="PANTHER" id="PTHR30529">
    <property type="entry name" value="CYTOCHROME B561"/>
    <property type="match status" value="1"/>
</dbReference>
<dbReference type="eggNOG" id="COG3038">
    <property type="taxonomic scope" value="Bacteria"/>
</dbReference>
<reference evidence="15 16" key="1">
    <citation type="submission" date="2012-11" db="EMBL/GenBank/DDBJ databases">
        <title>Genome assembly of Thiorhodococcus sp. AK35.</title>
        <authorList>
            <person name="Nupur N."/>
            <person name="Khatri I."/>
            <person name="Subramanian S."/>
            <person name="Pinnaka A."/>
        </authorList>
    </citation>
    <scope>NUCLEOTIDE SEQUENCE [LARGE SCALE GENOMIC DNA]</scope>
    <source>
        <strain evidence="15 16">AK35</strain>
    </source>
</reference>
<evidence type="ECO:0000256" key="7">
    <source>
        <dbReference type="ARBA" id="ARBA00022723"/>
    </source>
</evidence>
<protein>
    <submittedName>
        <fullName evidence="15">Cytochrome B561</fullName>
    </submittedName>
</protein>
<feature type="transmembrane region" description="Helical" evidence="13">
    <location>
        <begin position="12"/>
        <end position="33"/>
    </location>
</feature>
<dbReference type="GO" id="GO:0009055">
    <property type="term" value="F:electron transfer activity"/>
    <property type="evidence" value="ECO:0007669"/>
    <property type="project" value="InterPro"/>
</dbReference>
<evidence type="ECO:0000256" key="9">
    <source>
        <dbReference type="ARBA" id="ARBA00022989"/>
    </source>
</evidence>
<dbReference type="AlphaFoldDB" id="W9VC52"/>
<dbReference type="STRING" id="1249627.D779_1837"/>
<evidence type="ECO:0000256" key="2">
    <source>
        <dbReference type="ARBA" id="ARBA00004651"/>
    </source>
</evidence>
<comment type="subcellular location">
    <subcellularLocation>
        <location evidence="2">Cell membrane</location>
        <topology evidence="2">Multi-pass membrane protein</topology>
    </subcellularLocation>
</comment>